<keyword evidence="2" id="KW-1185">Reference proteome</keyword>
<dbReference type="RefSeq" id="WP_344923145.1">
    <property type="nucleotide sequence ID" value="NZ_BAABAQ010000020.1"/>
</dbReference>
<comment type="caution">
    <text evidence="1">The sequence shown here is derived from an EMBL/GenBank/DDBJ whole genome shotgun (WGS) entry which is preliminary data.</text>
</comment>
<evidence type="ECO:0000313" key="2">
    <source>
        <dbReference type="Proteomes" id="UP001501251"/>
    </source>
</evidence>
<sequence>MPVVEPEDVADLAGIPLPLDQPARTVLERAIAKALAAVTAYLGRPAVPATFTQSGARSLDGVWQLDYGPVISITSATPETDPLSGQETGAYTVVYTAGKDPAADPVYAAALAEYVTAHAAAASPTVRLADEAGVARRAKSLSVSGDTQSITYADEPASSADGAAGAPPTLTTLKRWKRRGVHQQPGIAPHPLQVRRVDTWW</sequence>
<dbReference type="EMBL" id="BAABAQ010000020">
    <property type="protein sequence ID" value="GAA4209336.1"/>
    <property type="molecule type" value="Genomic_DNA"/>
</dbReference>
<gene>
    <name evidence="1" type="ORF">GCM10022252_75680</name>
</gene>
<organism evidence="1 2">
    <name type="scientific">Streptosporangium oxazolinicum</name>
    <dbReference type="NCBI Taxonomy" id="909287"/>
    <lineage>
        <taxon>Bacteria</taxon>
        <taxon>Bacillati</taxon>
        <taxon>Actinomycetota</taxon>
        <taxon>Actinomycetes</taxon>
        <taxon>Streptosporangiales</taxon>
        <taxon>Streptosporangiaceae</taxon>
        <taxon>Streptosporangium</taxon>
    </lineage>
</organism>
<reference evidence="2" key="1">
    <citation type="journal article" date="2019" name="Int. J. Syst. Evol. Microbiol.">
        <title>The Global Catalogue of Microorganisms (GCM) 10K type strain sequencing project: providing services to taxonomists for standard genome sequencing and annotation.</title>
        <authorList>
            <consortium name="The Broad Institute Genomics Platform"/>
            <consortium name="The Broad Institute Genome Sequencing Center for Infectious Disease"/>
            <person name="Wu L."/>
            <person name="Ma J."/>
        </authorList>
    </citation>
    <scope>NUCLEOTIDE SEQUENCE [LARGE SCALE GENOMIC DNA]</scope>
    <source>
        <strain evidence="2">JCM 17388</strain>
    </source>
</reference>
<dbReference type="Proteomes" id="UP001501251">
    <property type="component" value="Unassembled WGS sequence"/>
</dbReference>
<accession>A0ABP8BM06</accession>
<name>A0ABP8BM06_9ACTN</name>
<evidence type="ECO:0000313" key="1">
    <source>
        <dbReference type="EMBL" id="GAA4209336.1"/>
    </source>
</evidence>
<proteinExistence type="predicted"/>
<protein>
    <submittedName>
        <fullName evidence="1">Uncharacterized protein</fullName>
    </submittedName>
</protein>